<dbReference type="GO" id="GO:0016829">
    <property type="term" value="F:lyase activity"/>
    <property type="evidence" value="ECO:0007669"/>
    <property type="project" value="UniProtKB-KW"/>
</dbReference>
<sequence>MAVRFVDITKATGTLTGTVTFTNAGTAVTGVGTAFLTELAAGNYIKVSTGTEWYRVASITDNLTLTLSWAFAQATITDAANSTPKNAEGGTTVAAAFCHLRQATTDEARAAGDIIYCRRGQTHLYQSVDIITDESGTANNYITLMSDDGTGWSAETGLANTKIGFGDAAYQFYWYGRFFWKFKDLDFINSADTSGAIWIYASSGELFESCSFYNNGNRGLKLYWAYGILLKNCSFYNNTSYNATVELSEAKFVDCTFNGTASYGLFLGSSPMVRVENSTFGVTTAHSSGDIYLSRSGRFQGRNVILASPTEVFNITSSDNINAYVKIEDDEQTKLANRAWFYSGTIERVTTPVRAGGASSSARMSPYSTCGTERPLKLCSHLEELSRWLPAGSYTCKMYIYGENWVTFPTANELYLEVLYYDGATAKRASVKSTQVLTANYTWTELSVAFTLNSGSPCYANIFLKKYETDSTHRINVDILPVWSI</sequence>
<feature type="domain" description="Right handed beta helix" evidence="1">
    <location>
        <begin position="192"/>
        <end position="280"/>
    </location>
</feature>
<dbReference type="Gene3D" id="2.160.20.10">
    <property type="entry name" value="Single-stranded right-handed beta-helix, Pectin lyase-like"/>
    <property type="match status" value="1"/>
</dbReference>
<organism evidence="2">
    <name type="scientific">viral metagenome</name>
    <dbReference type="NCBI Taxonomy" id="1070528"/>
    <lineage>
        <taxon>unclassified sequences</taxon>
        <taxon>metagenomes</taxon>
        <taxon>organismal metagenomes</taxon>
    </lineage>
</organism>
<keyword evidence="2" id="KW-0456">Lyase</keyword>
<accession>A0A6H1ZPN5</accession>
<dbReference type="EMBL" id="MT144136">
    <property type="protein sequence ID" value="QJA49422.1"/>
    <property type="molecule type" value="Genomic_DNA"/>
</dbReference>
<dbReference type="AlphaFoldDB" id="A0A6H1ZPN5"/>
<proteinExistence type="predicted"/>
<dbReference type="Pfam" id="PF13229">
    <property type="entry name" value="Beta_helix"/>
    <property type="match status" value="1"/>
</dbReference>
<dbReference type="InterPro" id="IPR012334">
    <property type="entry name" value="Pectin_lyas_fold"/>
</dbReference>
<gene>
    <name evidence="2" type="ORF">TM448A01350_0011</name>
</gene>
<dbReference type="InterPro" id="IPR011050">
    <property type="entry name" value="Pectin_lyase_fold/virulence"/>
</dbReference>
<dbReference type="SUPFAM" id="SSF51126">
    <property type="entry name" value="Pectin lyase-like"/>
    <property type="match status" value="1"/>
</dbReference>
<evidence type="ECO:0000313" key="2">
    <source>
        <dbReference type="EMBL" id="QJA49422.1"/>
    </source>
</evidence>
<protein>
    <submittedName>
        <fullName evidence="2">Putative pectate lyase</fullName>
    </submittedName>
</protein>
<dbReference type="InterPro" id="IPR039448">
    <property type="entry name" value="Beta_helix"/>
</dbReference>
<reference evidence="2" key="1">
    <citation type="submission" date="2020-03" db="EMBL/GenBank/DDBJ databases">
        <title>The deep terrestrial virosphere.</title>
        <authorList>
            <person name="Holmfeldt K."/>
            <person name="Nilsson E."/>
            <person name="Simone D."/>
            <person name="Lopez-Fernandez M."/>
            <person name="Wu X."/>
            <person name="de Brujin I."/>
            <person name="Lundin D."/>
            <person name="Andersson A."/>
            <person name="Bertilsson S."/>
            <person name="Dopson M."/>
        </authorList>
    </citation>
    <scope>NUCLEOTIDE SEQUENCE</scope>
    <source>
        <strain evidence="2">TM448A01350</strain>
    </source>
</reference>
<name>A0A6H1ZPN5_9ZZZZ</name>
<evidence type="ECO:0000259" key="1">
    <source>
        <dbReference type="Pfam" id="PF13229"/>
    </source>
</evidence>